<feature type="region of interest" description="Disordered" evidence="1">
    <location>
        <begin position="72"/>
        <end position="118"/>
    </location>
</feature>
<proteinExistence type="predicted"/>
<dbReference type="Proteomes" id="UP000886520">
    <property type="component" value="Chromosome 2"/>
</dbReference>
<evidence type="ECO:0000256" key="1">
    <source>
        <dbReference type="SAM" id="MobiDB-lite"/>
    </source>
</evidence>
<dbReference type="EMBL" id="JABFUD020000003">
    <property type="protein sequence ID" value="KAI5082575.1"/>
    <property type="molecule type" value="Genomic_DNA"/>
</dbReference>
<comment type="caution">
    <text evidence="2">The sequence shown here is derived from an EMBL/GenBank/DDBJ whole genome shotgun (WGS) entry which is preliminary data.</text>
</comment>
<evidence type="ECO:0000313" key="3">
    <source>
        <dbReference type="Proteomes" id="UP000886520"/>
    </source>
</evidence>
<dbReference type="AlphaFoldDB" id="A0A9D4V9X4"/>
<organism evidence="2 3">
    <name type="scientific">Adiantum capillus-veneris</name>
    <name type="common">Maidenhair fern</name>
    <dbReference type="NCBI Taxonomy" id="13818"/>
    <lineage>
        <taxon>Eukaryota</taxon>
        <taxon>Viridiplantae</taxon>
        <taxon>Streptophyta</taxon>
        <taxon>Embryophyta</taxon>
        <taxon>Tracheophyta</taxon>
        <taxon>Polypodiopsida</taxon>
        <taxon>Polypodiidae</taxon>
        <taxon>Polypodiales</taxon>
        <taxon>Pteridineae</taxon>
        <taxon>Pteridaceae</taxon>
        <taxon>Vittarioideae</taxon>
        <taxon>Adiantum</taxon>
    </lineage>
</organism>
<keyword evidence="3" id="KW-1185">Reference proteome</keyword>
<accession>A0A9D4V9X4</accession>
<evidence type="ECO:0000313" key="2">
    <source>
        <dbReference type="EMBL" id="KAI5082575.1"/>
    </source>
</evidence>
<reference evidence="2" key="1">
    <citation type="submission" date="2021-01" db="EMBL/GenBank/DDBJ databases">
        <title>Adiantum capillus-veneris genome.</title>
        <authorList>
            <person name="Fang Y."/>
            <person name="Liao Q."/>
        </authorList>
    </citation>
    <scope>NUCLEOTIDE SEQUENCE</scope>
    <source>
        <strain evidence="2">H3</strain>
        <tissue evidence="2">Leaf</tissue>
    </source>
</reference>
<gene>
    <name evidence="2" type="ORF">GOP47_0002318</name>
</gene>
<sequence>MKKKMDAGLLQSILAVASGPRPKQIEEHQKVKDHFLDMHLIKAHETDARLEEVEEVPTRSQKDTMRYIQSTTQFASSRERGCKSFSRRGASSRANKEGDNSSPRIVKIKRGIRQLSKL</sequence>
<protein>
    <submittedName>
        <fullName evidence="2">Uncharacterized protein</fullName>
    </submittedName>
</protein>
<name>A0A9D4V9X4_ADICA</name>